<dbReference type="eggNOG" id="KOG1564">
    <property type="taxonomic scope" value="Eukaryota"/>
</dbReference>
<dbReference type="KEGG" id="pic:PICST_58642"/>
<evidence type="ECO:0000256" key="1">
    <source>
        <dbReference type="ARBA" id="ARBA00022741"/>
    </source>
</evidence>
<dbReference type="SMART" id="SM00382">
    <property type="entry name" value="AAA"/>
    <property type="match status" value="1"/>
</dbReference>
<dbReference type="GO" id="GO:0003697">
    <property type="term" value="F:single-stranded DNA binding"/>
    <property type="evidence" value="ECO:0007669"/>
    <property type="project" value="TreeGrafter"/>
</dbReference>
<dbReference type="InterPro" id="IPR020588">
    <property type="entry name" value="RecA_ATP-bd"/>
</dbReference>
<dbReference type="GO" id="GO:0000150">
    <property type="term" value="F:DNA strand exchange activity"/>
    <property type="evidence" value="ECO:0007669"/>
    <property type="project" value="TreeGrafter"/>
</dbReference>
<name>A3LTU6_PICST</name>
<dbReference type="InterPro" id="IPR003593">
    <property type="entry name" value="AAA+_ATPase"/>
</dbReference>
<reference evidence="4 5" key="1">
    <citation type="journal article" date="2007" name="Nat. Biotechnol.">
        <title>Genome sequence of the lignocellulose-bioconverting and xylose-fermenting yeast Pichia stipitis.</title>
        <authorList>
            <person name="Jeffries T.W."/>
            <person name="Grigoriev I.V."/>
            <person name="Grimwood J."/>
            <person name="Laplaza J.M."/>
            <person name="Aerts A."/>
            <person name="Salamov A."/>
            <person name="Schmutz J."/>
            <person name="Lindquist E."/>
            <person name="Dehal P."/>
            <person name="Shapiro H."/>
            <person name="Jin Y.S."/>
            <person name="Passoth V."/>
            <person name="Richardson P.M."/>
        </authorList>
    </citation>
    <scope>NUCLEOTIDE SEQUENCE [LARGE SCALE GENOMIC DNA]</scope>
    <source>
        <strain evidence="5">ATCC 58785 / CBS 6054 / NBRC 10063 / NRRL Y-11545</strain>
    </source>
</reference>
<dbReference type="STRING" id="322104.A3LTU6"/>
<dbReference type="Pfam" id="PF08423">
    <property type="entry name" value="Rad51"/>
    <property type="match status" value="1"/>
</dbReference>
<evidence type="ECO:0000256" key="2">
    <source>
        <dbReference type="ARBA" id="ARBA00022840"/>
    </source>
</evidence>
<dbReference type="OMA" id="ECNEMAT"/>
<dbReference type="GO" id="GO:0003690">
    <property type="term" value="F:double-stranded DNA binding"/>
    <property type="evidence" value="ECO:0007669"/>
    <property type="project" value="TreeGrafter"/>
</dbReference>
<dbReference type="GO" id="GO:0005524">
    <property type="term" value="F:ATP binding"/>
    <property type="evidence" value="ECO:0007669"/>
    <property type="project" value="UniProtKB-KW"/>
</dbReference>
<feature type="domain" description="RecA family profile 1" evidence="3">
    <location>
        <begin position="84"/>
        <end position="298"/>
    </location>
</feature>
<accession>A3LTU6</accession>
<sequence length="541" mass="62286">MDECKQLLDSGADVFSKFSSLGRLISLQGKMVTDLIDYSNGNQSQLSKTTLRPIREVDGFLMELSTAFKKRNKPKSVTDMIKSPSKFISTGLHTLDSDLGGGIPTGEITEIFGSSGCGKSHMLAQLAMECQLNEGDCKECIHIGTESFLETKRLHQIQQSYESKGSTVSLDNISYIYCQDLESQDHIIYTQLPIHLESKAGKVRLLVIDSIAQHLRREGSLSNSMYLEERIKQQEKDLKDCEDYQSIRSKQENNLKRFQKSTKYRNRMTKQHYLYLLHRHLQKLAKKYNIAVVVVNQVSDHASTYPLGGIFEDEINNPLNLNFQLGIHSGWDVKTLYSLQKQRKVFVNEREADIMEAELVKSINESPVKKRIVENESNLDMKHQRRENNDIKYNKQKELLFKLHKLRNLETKKVIPTLGYQWSCRMSIRIMLMKTYRPLMKSREQLEIENSEVVHPDSDLTYEKLCEGFSLVDSQINTDSQIESRKRNYSSLNGQRTIETSISGWEVERYAKVVYSSYSPIISGNSKIHFVIDKNGLHENI</sequence>
<dbReference type="PANTHER" id="PTHR22942">
    <property type="entry name" value="RECA/RAD51/RADA DNA STRAND-PAIRING FAMILY MEMBER"/>
    <property type="match status" value="1"/>
</dbReference>
<dbReference type="PANTHER" id="PTHR22942:SF66">
    <property type="entry name" value="RE19845P"/>
    <property type="match status" value="1"/>
</dbReference>
<evidence type="ECO:0000313" key="5">
    <source>
        <dbReference type="Proteomes" id="UP000002258"/>
    </source>
</evidence>
<evidence type="ECO:0000259" key="3">
    <source>
        <dbReference type="PROSITE" id="PS50162"/>
    </source>
</evidence>
<gene>
    <name evidence="4" type="ORF">PICST_58642</name>
</gene>
<dbReference type="GO" id="GO:0000730">
    <property type="term" value="P:DNA recombinase assembly"/>
    <property type="evidence" value="ECO:0007669"/>
    <property type="project" value="TreeGrafter"/>
</dbReference>
<dbReference type="FunCoup" id="A3LTU6">
    <property type="interactions" value="41"/>
</dbReference>
<dbReference type="GeneID" id="4838498"/>
<proteinExistence type="predicted"/>
<evidence type="ECO:0000313" key="4">
    <source>
        <dbReference type="EMBL" id="ABN66125.2"/>
    </source>
</evidence>
<keyword evidence="5" id="KW-1185">Reference proteome</keyword>
<dbReference type="AlphaFoldDB" id="A3LTU6"/>
<dbReference type="GO" id="GO:0061982">
    <property type="term" value="P:meiosis I cell cycle process"/>
    <property type="evidence" value="ECO:0007669"/>
    <property type="project" value="UniProtKB-ARBA"/>
</dbReference>
<organism evidence="4 5">
    <name type="scientific">Scheffersomyces stipitis (strain ATCC 58785 / CBS 6054 / NBRC 10063 / NRRL Y-11545)</name>
    <name type="common">Yeast</name>
    <name type="synonym">Pichia stipitis</name>
    <dbReference type="NCBI Taxonomy" id="322104"/>
    <lineage>
        <taxon>Eukaryota</taxon>
        <taxon>Fungi</taxon>
        <taxon>Dikarya</taxon>
        <taxon>Ascomycota</taxon>
        <taxon>Saccharomycotina</taxon>
        <taxon>Pichiomycetes</taxon>
        <taxon>Debaryomycetaceae</taxon>
        <taxon>Scheffersomyces</taxon>
    </lineage>
</organism>
<dbReference type="HOGENOM" id="CLU_023933_0_0_1"/>
<protein>
    <submittedName>
        <fullName evidence="4">DNA-repair</fullName>
    </submittedName>
</protein>
<dbReference type="GO" id="GO:0140664">
    <property type="term" value="F:ATP-dependent DNA damage sensor activity"/>
    <property type="evidence" value="ECO:0007669"/>
    <property type="project" value="InterPro"/>
</dbReference>
<keyword evidence="1" id="KW-0547">Nucleotide-binding</keyword>
<dbReference type="PROSITE" id="PS50162">
    <property type="entry name" value="RECA_2"/>
    <property type="match status" value="1"/>
</dbReference>
<dbReference type="SUPFAM" id="SSF52540">
    <property type="entry name" value="P-loop containing nucleoside triphosphate hydrolases"/>
    <property type="match status" value="1"/>
</dbReference>
<dbReference type="InterPro" id="IPR027417">
    <property type="entry name" value="P-loop_NTPase"/>
</dbReference>
<dbReference type="RefSeq" id="XP_001384154.2">
    <property type="nucleotide sequence ID" value="XM_001384117.1"/>
</dbReference>
<dbReference type="InterPro" id="IPR013632">
    <property type="entry name" value="Rad51_C"/>
</dbReference>
<dbReference type="OrthoDB" id="1861185at2759"/>
<dbReference type="GO" id="GO:0006312">
    <property type="term" value="P:mitotic recombination"/>
    <property type="evidence" value="ECO:0007669"/>
    <property type="project" value="TreeGrafter"/>
</dbReference>
<dbReference type="EMBL" id="CP000498">
    <property type="protein sequence ID" value="ABN66125.2"/>
    <property type="molecule type" value="Genomic_DNA"/>
</dbReference>
<dbReference type="InParanoid" id="A3LTU6"/>
<dbReference type="Proteomes" id="UP000002258">
    <property type="component" value="Chromosome 4"/>
</dbReference>
<dbReference type="Gene3D" id="3.40.50.300">
    <property type="entry name" value="P-loop containing nucleotide triphosphate hydrolases"/>
    <property type="match status" value="1"/>
</dbReference>
<keyword evidence="2" id="KW-0067">ATP-binding</keyword>
<dbReference type="GO" id="GO:0042148">
    <property type="term" value="P:DNA strand invasion"/>
    <property type="evidence" value="ECO:0007669"/>
    <property type="project" value="TreeGrafter"/>
</dbReference>